<evidence type="ECO:0000256" key="1">
    <source>
        <dbReference type="SAM" id="MobiDB-lite"/>
    </source>
</evidence>
<organism evidence="2 3">
    <name type="scientific">Blyttiomyces helicus</name>
    <dbReference type="NCBI Taxonomy" id="388810"/>
    <lineage>
        <taxon>Eukaryota</taxon>
        <taxon>Fungi</taxon>
        <taxon>Fungi incertae sedis</taxon>
        <taxon>Chytridiomycota</taxon>
        <taxon>Chytridiomycota incertae sedis</taxon>
        <taxon>Chytridiomycetes</taxon>
        <taxon>Chytridiomycetes incertae sedis</taxon>
        <taxon>Blyttiomyces</taxon>
    </lineage>
</organism>
<dbReference type="InterPro" id="IPR011990">
    <property type="entry name" value="TPR-like_helical_dom_sf"/>
</dbReference>
<dbReference type="InterPro" id="IPR002885">
    <property type="entry name" value="PPR_rpt"/>
</dbReference>
<dbReference type="Gene3D" id="1.25.40.10">
    <property type="entry name" value="Tetratricopeptide repeat domain"/>
    <property type="match status" value="2"/>
</dbReference>
<dbReference type="PANTHER" id="PTHR47938">
    <property type="entry name" value="RESPIRATORY COMPLEX I CHAPERONE (CIA84), PUTATIVE (AFU_ORTHOLOGUE AFUA_2G06020)-RELATED"/>
    <property type="match status" value="1"/>
</dbReference>
<dbReference type="PANTHER" id="PTHR47938:SF35">
    <property type="entry name" value="PENTATRICOPEPTIDE REPEAT-CONTAINING PROTEIN 4, MITOCHONDRIAL-RELATED"/>
    <property type="match status" value="1"/>
</dbReference>
<feature type="region of interest" description="Disordered" evidence="1">
    <location>
        <begin position="54"/>
        <end position="76"/>
    </location>
</feature>
<evidence type="ECO:0008006" key="4">
    <source>
        <dbReference type="Google" id="ProtNLM"/>
    </source>
</evidence>
<gene>
    <name evidence="2" type="ORF">BDK51DRAFT_26162</name>
</gene>
<keyword evidence="3" id="KW-1185">Reference proteome</keyword>
<dbReference type="Proteomes" id="UP000269721">
    <property type="component" value="Unassembled WGS sequence"/>
</dbReference>
<reference evidence="3" key="1">
    <citation type="journal article" date="2018" name="Nat. Microbiol.">
        <title>Leveraging single-cell genomics to expand the fungal tree of life.</title>
        <authorList>
            <person name="Ahrendt S.R."/>
            <person name="Quandt C.A."/>
            <person name="Ciobanu D."/>
            <person name="Clum A."/>
            <person name="Salamov A."/>
            <person name="Andreopoulos B."/>
            <person name="Cheng J.F."/>
            <person name="Woyke T."/>
            <person name="Pelin A."/>
            <person name="Henrissat B."/>
            <person name="Reynolds N.K."/>
            <person name="Benny G.L."/>
            <person name="Smith M.E."/>
            <person name="James T.Y."/>
            <person name="Grigoriev I.V."/>
        </authorList>
    </citation>
    <scope>NUCLEOTIDE SEQUENCE [LARGE SCALE GENOMIC DNA]</scope>
</reference>
<protein>
    <recommendedName>
        <fullName evidence="4">Pentacotripeptide-repeat region of PRORP domain-containing protein</fullName>
    </recommendedName>
</protein>
<dbReference type="AlphaFoldDB" id="A0A4P9W9U8"/>
<feature type="compositionally biased region" description="Low complexity" evidence="1">
    <location>
        <begin position="986"/>
        <end position="998"/>
    </location>
</feature>
<proteinExistence type="predicted"/>
<evidence type="ECO:0000313" key="3">
    <source>
        <dbReference type="Proteomes" id="UP000269721"/>
    </source>
</evidence>
<sequence>MFCSKAFKAVARPAGRVVRPLAVSTTALLSRQNTSAPLPPAAISVTAAAAAATIPAAPRTRHDPDPQSQYPGHNEPVPSWKVEDFMRLELDVRQRLDPASEAANRLQLFREAANANKCRRLYKLFWDMERLSPMLLSFLTLGELNAVLFAISAPQTLEKGTDEALVLALDAVLKVAEKTRMGVAALEIRAEEEHEVKGEMDGTRKWAKEGSSGFGDADTRRAMVRVFAKGPCEPERLRKVVEELGAMCGGEQGIDRETRIAIMGAFARGGDMAEAARRFRDLNAERAEIEVGNALLDALCRGNAEAAIIATFEGIKASGPPPDAETYRPVALFYMRRKRHDRVVELWNECLARGIDRAKVTRVMGMNAALAMVELGQTDQLDRIVDALAQEKDPGSFNTGLWALQAIAAEKRGDVEKVWKLLPEYRGNRPPPPATMRALARVVGPISAPSAFTSKSANKGGAISAESLLTPTSSSATSSIDPPRVKNFENLMVRLGHSLKAPQYRIVTHLINGYIALGDIESALALTRAQIPEFVSKSYRDIARHILSQPPLPAPSPASTAGTPTSPSQLPAILSLLDEMARADVPFGLAYADSIWTLTERGDVPAVMTLLSRLEGLDGRERSAMRDSLHELIELHRAHFDEIVEVDAASPEGNVVRCRRALFDAANKLKMPVRNAPSWATSSSREGVDRETRVASMQACARAGDSEEAARWFRKLIGKRPSTGTGNALLDALCWTNAETAIVAAFEIMKTSGPRPNVKTYLLVVEFYARRKQHDRVVELWNECLALGIDRAEATRAMGMNAALAMAELGASDQLDRTLVALTRANELGALKTDLRGLRIVAAEKRGNVEEVWRRLPELLTGKLESLPIAWQALARVVGPISAPTVAASKLKDSSAASPHFRGEPRSSTYSSRVRNFEKLMVRLDRSSIVKKPLVGQLLVTAYLALGDTESALAIVLATKIPAATASETYSEIARHILSQPPETEPSPASTTALASTTTESTSASQLPAILSLLDVMAGASVSPKNVYVESIWTLTERGDLPALTTLLPRLETLPRRTIDHVRNSLAKLIALHQTEYDKVAKVNPASIDGDIKRCRRALVEASPDLAHCGLLTASTLAALAHARMQRVCTVSLKGCPRVVAPGAPGVEADIAPASGPPLLISTTMATVTRARCHIPAKPSTSPAARLRLRPRAPRLRTVYSKRFVQVVTPGEGVGVDIAFAYHHPALGGKSQKGANQVHQISSR</sequence>
<evidence type="ECO:0000313" key="2">
    <source>
        <dbReference type="EMBL" id="RKO89339.1"/>
    </source>
</evidence>
<name>A0A4P9W9U8_9FUNG</name>
<dbReference type="GO" id="GO:0003729">
    <property type="term" value="F:mRNA binding"/>
    <property type="evidence" value="ECO:0007669"/>
    <property type="project" value="TreeGrafter"/>
</dbReference>
<accession>A0A4P9W9U8</accession>
<dbReference type="Pfam" id="PF01535">
    <property type="entry name" value="PPR"/>
    <property type="match status" value="1"/>
</dbReference>
<dbReference type="OrthoDB" id="185373at2759"/>
<feature type="region of interest" description="Disordered" evidence="1">
    <location>
        <begin position="979"/>
        <end position="998"/>
    </location>
</feature>
<dbReference type="EMBL" id="KZ996151">
    <property type="protein sequence ID" value="RKO89339.1"/>
    <property type="molecule type" value="Genomic_DNA"/>
</dbReference>